<dbReference type="Pfam" id="PF20155">
    <property type="entry name" value="TMP_3"/>
    <property type="match status" value="1"/>
</dbReference>
<feature type="transmembrane region" description="Helical" evidence="2">
    <location>
        <begin position="288"/>
        <end position="309"/>
    </location>
</feature>
<gene>
    <name evidence="4" type="ORF">CN97_00720</name>
</gene>
<dbReference type="AlphaFoldDB" id="A0A086Y0I5"/>
<feature type="transmembrane region" description="Helical" evidence="2">
    <location>
        <begin position="321"/>
        <end position="347"/>
    </location>
</feature>
<dbReference type="eggNOG" id="COG3941">
    <property type="taxonomic scope" value="Bacteria"/>
</dbReference>
<evidence type="ECO:0000256" key="1">
    <source>
        <dbReference type="SAM" id="MobiDB-lite"/>
    </source>
</evidence>
<organism evidence="4 5">
    <name type="scientific">Haematobacter massiliensis</name>
    <dbReference type="NCBI Taxonomy" id="195105"/>
    <lineage>
        <taxon>Bacteria</taxon>
        <taxon>Pseudomonadati</taxon>
        <taxon>Pseudomonadota</taxon>
        <taxon>Alphaproteobacteria</taxon>
        <taxon>Rhodobacterales</taxon>
        <taxon>Paracoccaceae</taxon>
        <taxon>Haematobacter</taxon>
    </lineage>
</organism>
<feature type="compositionally biased region" description="Basic and acidic residues" evidence="1">
    <location>
        <begin position="510"/>
        <end position="521"/>
    </location>
</feature>
<dbReference type="eggNOG" id="COG5281">
    <property type="taxonomic scope" value="Bacteria"/>
</dbReference>
<dbReference type="Proteomes" id="UP000028826">
    <property type="component" value="Unassembled WGS sequence"/>
</dbReference>
<keyword evidence="2" id="KW-0812">Transmembrane</keyword>
<keyword evidence="5" id="KW-1185">Reference proteome</keyword>
<dbReference type="STRING" id="195105.CN97_00720"/>
<proteinExistence type="predicted"/>
<sequence>MFDLARLGISVKLLFAKEAKDGLRDVAREAGLAERQTKKMEQSTKTLDGVMRGAAKAGAILGAALGTAFSAGTLVSAIDKYTEMSNLLKVVADDQSGVNDQLDRLAEIANSTRTPLESVVTLFQRVSTTANELGVSGEQVEKFVTNISTALALQGGSAEQASGALLQLSQALAGGVVRAEEFNSIIEGAFPIMQAAARGIDGVDGSIGKLRQMMLDGKLSAKVFFDAILSQSDELAASFGKTQATVGQALQVLQDRFTMFAGEFDRMTGLSGMLSDGILSLSQNIEGAVVWAGSFATALGIAGTAMWGLNGGAIAFLATMISLRAVLITLGVGVLTLAIGTLVNYLLDATRETGSFSAALEKLVGIANEVAQRVGQGFSLMGEMIMGVGMGISAAFATVWADILAGLDSMLNGAAARINTFLQSTGQFFSAMTGGAIEGNWGTLETNRTGGVEAQNAAADQAALAREYMDSINASFKDLFTKPLSGGMTGSRLGAPFDSLSGVPADLVRDTPAKTLDDKPPGKPKGGSSTSSYKKEVQRIKDETAALASELKVYEGFSGSVRDYEIALSSAKKEADLLAAAQESGLKITPRLKEEVHGLAQNYAEAAQNVKEAADAQQEMINQAGRIEDAFGGMFSSLVTGASSFKDALGQVLSQLAEMAADSAFQNFWGMATGEKTGSGFIGAAGSILSSMFGGFRANGGPVDAGKAYVVGEKRPEMFIPETSGTILPFVPRAQQSSGGVVEVRTYLDPQTGALDQKIERISGQSVRAAAPEIVGQSVSAVGAQNRRTRRYLGK</sequence>
<evidence type="ECO:0000313" key="4">
    <source>
        <dbReference type="EMBL" id="KFI27785.1"/>
    </source>
</evidence>
<dbReference type="InterPro" id="IPR013491">
    <property type="entry name" value="Tape_meas_N"/>
</dbReference>
<comment type="caution">
    <text evidence="4">The sequence shown here is derived from an EMBL/GenBank/DDBJ whole genome shotgun (WGS) entry which is preliminary data.</text>
</comment>
<name>A0A086Y0I5_9RHOB</name>
<evidence type="ECO:0000256" key="2">
    <source>
        <dbReference type="SAM" id="Phobius"/>
    </source>
</evidence>
<feature type="transmembrane region" description="Helical" evidence="2">
    <location>
        <begin position="384"/>
        <end position="407"/>
    </location>
</feature>
<feature type="domain" description="Tape measure protein N-terminal" evidence="3">
    <location>
        <begin position="74"/>
        <end position="265"/>
    </location>
</feature>
<keyword evidence="2" id="KW-1133">Transmembrane helix</keyword>
<evidence type="ECO:0000313" key="5">
    <source>
        <dbReference type="Proteomes" id="UP000028826"/>
    </source>
</evidence>
<dbReference type="NCBIfam" id="TIGR02675">
    <property type="entry name" value="tape_meas_nterm"/>
    <property type="match status" value="1"/>
</dbReference>
<accession>A0A086Y0I5</accession>
<reference evidence="4 5" key="1">
    <citation type="submission" date="2014-03" db="EMBL/GenBank/DDBJ databases">
        <title>Genome of Haematobacter massiliensis CCUG 47968.</title>
        <authorList>
            <person name="Wang D."/>
            <person name="Wang G."/>
        </authorList>
    </citation>
    <scope>NUCLEOTIDE SEQUENCE [LARGE SCALE GENOMIC DNA]</scope>
    <source>
        <strain evidence="4 5">CCUG 47968</strain>
    </source>
</reference>
<protein>
    <recommendedName>
        <fullName evidence="3">Tape measure protein N-terminal domain-containing protein</fullName>
    </recommendedName>
</protein>
<dbReference type="OrthoDB" id="5461326at2"/>
<dbReference type="EMBL" id="JGYG01000010">
    <property type="protein sequence ID" value="KFI27785.1"/>
    <property type="molecule type" value="Genomic_DNA"/>
</dbReference>
<evidence type="ECO:0000259" key="3">
    <source>
        <dbReference type="Pfam" id="PF20155"/>
    </source>
</evidence>
<keyword evidence="2" id="KW-0472">Membrane</keyword>
<dbReference type="RefSeq" id="WP_035712900.1">
    <property type="nucleotide sequence ID" value="NZ_JGYG01000010.1"/>
</dbReference>
<feature type="region of interest" description="Disordered" evidence="1">
    <location>
        <begin position="510"/>
        <end position="537"/>
    </location>
</feature>